<gene>
    <name evidence="3" type="ORF">GEV33_011743</name>
</gene>
<feature type="domain" description="DUF4485" evidence="2">
    <location>
        <begin position="446"/>
        <end position="528"/>
    </location>
</feature>
<dbReference type="AlphaFoldDB" id="A0A8J6HAF6"/>
<organism evidence="3 4">
    <name type="scientific">Tenebrio molitor</name>
    <name type="common">Yellow mealworm beetle</name>
    <dbReference type="NCBI Taxonomy" id="7067"/>
    <lineage>
        <taxon>Eukaryota</taxon>
        <taxon>Metazoa</taxon>
        <taxon>Ecdysozoa</taxon>
        <taxon>Arthropoda</taxon>
        <taxon>Hexapoda</taxon>
        <taxon>Insecta</taxon>
        <taxon>Pterygota</taxon>
        <taxon>Neoptera</taxon>
        <taxon>Endopterygota</taxon>
        <taxon>Coleoptera</taxon>
        <taxon>Polyphaga</taxon>
        <taxon>Cucujiformia</taxon>
        <taxon>Tenebrionidae</taxon>
        <taxon>Tenebrio</taxon>
    </lineage>
</organism>
<dbReference type="EMBL" id="JABDTM020027071">
    <property type="protein sequence ID" value="KAH0811054.1"/>
    <property type="molecule type" value="Genomic_DNA"/>
</dbReference>
<accession>A0A8J6HAF6</accession>
<reference evidence="3" key="2">
    <citation type="submission" date="2021-08" db="EMBL/GenBank/DDBJ databases">
        <authorList>
            <person name="Eriksson T."/>
        </authorList>
    </citation>
    <scope>NUCLEOTIDE SEQUENCE</scope>
    <source>
        <strain evidence="3">Stoneville</strain>
        <tissue evidence="3">Whole head</tissue>
    </source>
</reference>
<feature type="compositionally biased region" description="Acidic residues" evidence="1">
    <location>
        <begin position="378"/>
        <end position="416"/>
    </location>
</feature>
<sequence>MVLNTCRRHRPCPVLHKQVSVVKCGGAIKGWRIIAFPMTLQTWEAPPRDPDSKLICMPTANVARCIPPSTCPSSPLSHRRRGGGTWIDHVLWWRRDASPSIGRYWAGRVLGVTSLLLEADAGEGYSQKECLIVRKFNIFSYLHDLRTSTPLNPPETLETLVDYLPYSENIRELSDLFPILWQQIPQEEIDNLIRRIREVIRTVADDGGDVDVDGRSLLGRISRAAVCTSYQQFAHRVAVCCVQCLMNFLSLELSERHCGRAAGTGTARDADLYNCLFIFGGPQPLLILIKQGPVPFGPLFAHNSCFVCLFCARLALNTTKTRIISRITVIARLLALVASLRKNNGTFTPGIVVKKKFHGATGIDPDGSGGAKSKFTMAEEEESPTEEEATEEEAPATEEAPAAEEPEQAAEPEPQPEEQPPPQEEQKVEQEGPPQPEAAPTNQDALSMEFLYYGSVLKVVAPTLSSDPDKLLVTPWITKLFRPEYQTTKLREKRNRYLICLTINLLNDEVTGVFQKAPPEDALVDLRSICPEPSAAAEWEMDRMWQESLLSLPDDFEMMGCSVHGSSDECHQDHKLDKVLDQEFQFLLYLTRPYAALLPAEDKTRTASWLQTLCTIHGEACSSMKAIRNDYIMALLGYLHDLRIVGPFTDYPPVLLERLDAAAKKSARTNPVIDPTGPEANQFLLDQPVPDDGAFCYVALTGDLIASNL</sequence>
<proteinExistence type="predicted"/>
<reference evidence="3" key="1">
    <citation type="journal article" date="2020" name="J Insects Food Feed">
        <title>The yellow mealworm (Tenebrio molitor) genome: a resource for the emerging insects as food and feed industry.</title>
        <authorList>
            <person name="Eriksson T."/>
            <person name="Andere A."/>
            <person name="Kelstrup H."/>
            <person name="Emery V."/>
            <person name="Picard C."/>
        </authorList>
    </citation>
    <scope>NUCLEOTIDE SEQUENCE</scope>
    <source>
        <strain evidence="3">Stoneville</strain>
        <tissue evidence="3">Whole head</tissue>
    </source>
</reference>
<feature type="region of interest" description="Disordered" evidence="1">
    <location>
        <begin position="358"/>
        <end position="441"/>
    </location>
</feature>
<comment type="caution">
    <text evidence="3">The sequence shown here is derived from an EMBL/GenBank/DDBJ whole genome shotgun (WGS) entry which is preliminary data.</text>
</comment>
<name>A0A8J6HAF6_TENMO</name>
<dbReference type="Pfam" id="PF14846">
    <property type="entry name" value="DUF4485"/>
    <property type="match status" value="2"/>
</dbReference>
<protein>
    <recommendedName>
        <fullName evidence="2">DUF4485 domain-containing protein</fullName>
    </recommendedName>
</protein>
<feature type="domain" description="DUF4485" evidence="2">
    <location>
        <begin position="580"/>
        <end position="659"/>
    </location>
</feature>
<keyword evidence="4" id="KW-1185">Reference proteome</keyword>
<dbReference type="InterPro" id="IPR027831">
    <property type="entry name" value="DUF4485"/>
</dbReference>
<evidence type="ECO:0000259" key="2">
    <source>
        <dbReference type="Pfam" id="PF14846"/>
    </source>
</evidence>
<dbReference type="Proteomes" id="UP000719412">
    <property type="component" value="Unassembled WGS sequence"/>
</dbReference>
<evidence type="ECO:0000313" key="4">
    <source>
        <dbReference type="Proteomes" id="UP000719412"/>
    </source>
</evidence>
<evidence type="ECO:0000313" key="3">
    <source>
        <dbReference type="EMBL" id="KAH0811054.1"/>
    </source>
</evidence>
<evidence type="ECO:0000256" key="1">
    <source>
        <dbReference type="SAM" id="MobiDB-lite"/>
    </source>
</evidence>